<dbReference type="EMBL" id="JBHLXH010000001">
    <property type="protein sequence ID" value="MFC0223569.1"/>
    <property type="molecule type" value="Genomic_DNA"/>
</dbReference>
<evidence type="ECO:0000313" key="2">
    <source>
        <dbReference type="Proteomes" id="UP001589698"/>
    </source>
</evidence>
<protein>
    <submittedName>
        <fullName evidence="1">Uncharacterized protein</fullName>
    </submittedName>
</protein>
<comment type="caution">
    <text evidence="1">The sequence shown here is derived from an EMBL/GenBank/DDBJ whole genome shotgun (WGS) entry which is preliminary data.</text>
</comment>
<dbReference type="SUPFAM" id="SSF58104">
    <property type="entry name" value="Methyl-accepting chemotaxis protein (MCP) signaling domain"/>
    <property type="match status" value="1"/>
</dbReference>
<accession>A0ABV6E3K0</accession>
<organism evidence="1 2">
    <name type="scientific">Nocardioides zeicaulis</name>
    <dbReference type="NCBI Taxonomy" id="1776857"/>
    <lineage>
        <taxon>Bacteria</taxon>
        <taxon>Bacillati</taxon>
        <taxon>Actinomycetota</taxon>
        <taxon>Actinomycetes</taxon>
        <taxon>Propionibacteriales</taxon>
        <taxon>Nocardioidaceae</taxon>
        <taxon>Nocardioides</taxon>
    </lineage>
</organism>
<proteinExistence type="predicted"/>
<reference evidence="1 2" key="1">
    <citation type="submission" date="2024-09" db="EMBL/GenBank/DDBJ databases">
        <authorList>
            <person name="Sun Q."/>
            <person name="Mori K."/>
        </authorList>
    </citation>
    <scope>NUCLEOTIDE SEQUENCE [LARGE SCALE GENOMIC DNA]</scope>
    <source>
        <strain evidence="1 2">CCM 8654</strain>
    </source>
</reference>
<gene>
    <name evidence="1" type="ORF">ACFFJG_13865</name>
</gene>
<dbReference type="Proteomes" id="UP001589698">
    <property type="component" value="Unassembled WGS sequence"/>
</dbReference>
<dbReference type="RefSeq" id="WP_378519310.1">
    <property type="nucleotide sequence ID" value="NZ_CBCSDI010000004.1"/>
</dbReference>
<sequence length="236" mass="24632">MRLPVPGPRDVMSLLERGGDQVEALAGAVPRALALLSQAEVLLARVTALVDRVDGVVDAVTVEAARVASVIDDAQTQVDRVGGVIDGAQQQIDRVGGVADGAQQQIDRVGGVADDAQQQIDRVGTVVDGAAVQVGRAGSLMDALEAPLATLQPTLQALADTTSPAEVEALVRLVDQLPALTDAMEKDVMPVLATLGSVAPDVHELLNVSRELNEILGKIPGVGRLKRRVEEEEAEQ</sequence>
<evidence type="ECO:0000313" key="1">
    <source>
        <dbReference type="EMBL" id="MFC0223569.1"/>
    </source>
</evidence>
<keyword evidence="2" id="KW-1185">Reference proteome</keyword>
<name>A0ABV6E3K0_9ACTN</name>